<proteinExistence type="predicted"/>
<sequence length="115" mass="14042">MRNIGNLENIIKLCDYCISFLQKGKNREMIFQKKKKKRKKKKKKNYKKSFHVIQNYLQYKVKIMAEPFCRISLFSRPLQHGNNRMINFICLFCMEFRINEESFSFFTLGTHHYDD</sequence>
<protein>
    <submittedName>
        <fullName evidence="1">Uncharacterized protein</fullName>
    </submittedName>
</protein>
<evidence type="ECO:0000313" key="2">
    <source>
        <dbReference type="Proteomes" id="UP000232688"/>
    </source>
</evidence>
<gene>
    <name evidence="1" type="ORF">RhiirA1_180990</name>
</gene>
<evidence type="ECO:0000313" key="1">
    <source>
        <dbReference type="EMBL" id="PKC66613.1"/>
    </source>
</evidence>
<dbReference type="EMBL" id="LLXH01000452">
    <property type="protein sequence ID" value="PKC66613.1"/>
    <property type="molecule type" value="Genomic_DNA"/>
</dbReference>
<reference evidence="1 2" key="2">
    <citation type="submission" date="2017-10" db="EMBL/GenBank/DDBJ databases">
        <title>Genome analyses suggest a sexual origin of heterokaryosis in a supposedly ancient asexual fungus.</title>
        <authorList>
            <person name="Corradi N."/>
            <person name="Sedzielewska K."/>
            <person name="Noel J."/>
            <person name="Charron P."/>
            <person name="Farinelli L."/>
            <person name="Marton T."/>
            <person name="Kruger M."/>
            <person name="Pelin A."/>
            <person name="Brachmann A."/>
            <person name="Corradi N."/>
        </authorList>
    </citation>
    <scope>NUCLEOTIDE SEQUENCE [LARGE SCALE GENOMIC DNA]</scope>
    <source>
        <strain evidence="1 2">A1</strain>
    </source>
</reference>
<comment type="caution">
    <text evidence="1">The sequence shown here is derived from an EMBL/GenBank/DDBJ whole genome shotgun (WGS) entry which is preliminary data.</text>
</comment>
<dbReference type="Proteomes" id="UP000232688">
    <property type="component" value="Unassembled WGS sequence"/>
</dbReference>
<organism evidence="1 2">
    <name type="scientific">Rhizophagus irregularis</name>
    <dbReference type="NCBI Taxonomy" id="588596"/>
    <lineage>
        <taxon>Eukaryota</taxon>
        <taxon>Fungi</taxon>
        <taxon>Fungi incertae sedis</taxon>
        <taxon>Mucoromycota</taxon>
        <taxon>Glomeromycotina</taxon>
        <taxon>Glomeromycetes</taxon>
        <taxon>Glomerales</taxon>
        <taxon>Glomeraceae</taxon>
        <taxon>Rhizophagus</taxon>
    </lineage>
</organism>
<dbReference type="VEuPathDB" id="FungiDB:RhiirA1_180990"/>
<dbReference type="AlphaFoldDB" id="A0A2N0RTH5"/>
<accession>A0A2N0RTH5</accession>
<name>A0A2N0RTH5_9GLOM</name>
<reference evidence="1 2" key="1">
    <citation type="submission" date="2017-10" db="EMBL/GenBank/DDBJ databases">
        <title>Extensive intraspecific genome diversity in a model arbuscular mycorrhizal fungus.</title>
        <authorList>
            <person name="Chen E.C.H."/>
            <person name="Morin E."/>
            <person name="Baudet D."/>
            <person name="Noel J."/>
            <person name="Ndikumana S."/>
            <person name="Charron P."/>
            <person name="St-Onge C."/>
            <person name="Giorgi J."/>
            <person name="Grigoriev I.V."/>
            <person name="Roux C."/>
            <person name="Martin F.M."/>
            <person name="Corradi N."/>
        </authorList>
    </citation>
    <scope>NUCLEOTIDE SEQUENCE [LARGE SCALE GENOMIC DNA]</scope>
    <source>
        <strain evidence="1 2">A1</strain>
    </source>
</reference>